<evidence type="ECO:0000313" key="3">
    <source>
        <dbReference type="Proteomes" id="UP000031449"/>
    </source>
</evidence>
<evidence type="ECO:0000256" key="1">
    <source>
        <dbReference type="SAM" id="Phobius"/>
    </source>
</evidence>
<dbReference type="AlphaFoldDB" id="A0A0B5ANL1"/>
<keyword evidence="3" id="KW-1185">Reference proteome</keyword>
<dbReference type="EMBL" id="CP009416">
    <property type="protein sequence ID" value="AJD89594.1"/>
    <property type="molecule type" value="Genomic_DNA"/>
</dbReference>
<dbReference type="HOGENOM" id="CLU_1842436_0_0_9"/>
<protein>
    <submittedName>
        <fullName evidence="2">Uncharacterized protein</fullName>
    </submittedName>
</protein>
<keyword evidence="1" id="KW-0472">Membrane</keyword>
<organism evidence="2 3">
    <name type="scientific">Jeotgalibacillus malaysiensis</name>
    <dbReference type="NCBI Taxonomy" id="1508404"/>
    <lineage>
        <taxon>Bacteria</taxon>
        <taxon>Bacillati</taxon>
        <taxon>Bacillota</taxon>
        <taxon>Bacilli</taxon>
        <taxon>Bacillales</taxon>
        <taxon>Caryophanaceae</taxon>
        <taxon>Jeotgalibacillus</taxon>
    </lineage>
</organism>
<dbReference type="OrthoDB" id="2876005at2"/>
<proteinExistence type="predicted"/>
<gene>
    <name evidence="2" type="ORF">JMA_02770</name>
</gene>
<keyword evidence="1" id="KW-1133">Transmembrane helix</keyword>
<keyword evidence="1" id="KW-0812">Transmembrane</keyword>
<feature type="transmembrane region" description="Helical" evidence="1">
    <location>
        <begin position="12"/>
        <end position="30"/>
    </location>
</feature>
<accession>A0A0B5ANL1</accession>
<dbReference type="STRING" id="1508404.JMA_02770"/>
<name>A0A0B5ANL1_9BACL</name>
<feature type="transmembrane region" description="Helical" evidence="1">
    <location>
        <begin position="77"/>
        <end position="95"/>
    </location>
</feature>
<sequence length="139" mass="15558">MNRTEIKRTNWVVYVTALVSGLIFTAYTFYETANPGTGPEAGQSRFGFSSEEAMMYSLISLPFIVLLMILWKRIAPYHVAALTFVSSVLLHNLILSVTIGWVGIAGMVILVLGVLLTICMIIFNFFVHRRLKKRVLAEG</sequence>
<reference evidence="2 3" key="1">
    <citation type="submission" date="2014-08" db="EMBL/GenBank/DDBJ databases">
        <title>Complete genome of a marine bacteria Jeotgalibacillus malaysiensis.</title>
        <authorList>
            <person name="Yaakop A.S."/>
            <person name="Chan K.-G."/>
            <person name="Goh K.M."/>
        </authorList>
    </citation>
    <scope>NUCLEOTIDE SEQUENCE [LARGE SCALE GENOMIC DNA]</scope>
    <source>
        <strain evidence="2 3">D5</strain>
    </source>
</reference>
<feature type="transmembrane region" description="Helical" evidence="1">
    <location>
        <begin position="53"/>
        <end position="70"/>
    </location>
</feature>
<dbReference type="Proteomes" id="UP000031449">
    <property type="component" value="Chromosome"/>
</dbReference>
<feature type="transmembrane region" description="Helical" evidence="1">
    <location>
        <begin position="101"/>
        <end position="127"/>
    </location>
</feature>
<dbReference type="BioCyc" id="JESP1508404:G14D9-9494-MONOMER"/>
<dbReference type="KEGG" id="jeo:JMA_02770"/>
<evidence type="ECO:0000313" key="2">
    <source>
        <dbReference type="EMBL" id="AJD89594.1"/>
    </source>
</evidence>